<evidence type="ECO:0000313" key="2">
    <source>
        <dbReference type="EMBL" id="EAU63398.1"/>
    </source>
</evidence>
<dbReference type="GO" id="GO:0050482">
    <property type="term" value="P:arachidonate secretion"/>
    <property type="evidence" value="ECO:0007669"/>
    <property type="project" value="InterPro"/>
</dbReference>
<sequence length="242" mass="26588">MPSRYKSSSTVASSAQAVRSASHPQLWRPLVRKSRGRFSRIPMIIRNDRPAARPSVTSPVASQEAPPQASPAASPAAARPFQQDTFTKGTQALQRTAQVGAAPPGDHGALMREYLTGARPPPADFEQVMGYTPYTIQTEHGPRAQDPFGSASAPGKIGPDMEFDPAAKTHDYGYDLLRYYAKKGTPLEPEARKAADQLFREDLFHYANDQKGWGDRMKFKAWAQIYATAVELNSRVQNYGPP</sequence>
<dbReference type="PATRIC" id="fig|378806.16.peg.2268"/>
<comment type="caution">
    <text evidence="2">The sequence shown here is derived from an EMBL/GenBank/DDBJ whole genome shotgun (WGS) entry which is preliminary data.</text>
</comment>
<name>Q08SD6_STIAD</name>
<dbReference type="GO" id="GO:0006644">
    <property type="term" value="P:phospholipid metabolic process"/>
    <property type="evidence" value="ECO:0007669"/>
    <property type="project" value="InterPro"/>
</dbReference>
<accession>Q08SD6</accession>
<reference evidence="2 3" key="1">
    <citation type="submission" date="2006-04" db="EMBL/GenBank/DDBJ databases">
        <authorList>
            <person name="Nierman W.C."/>
        </authorList>
    </citation>
    <scope>NUCLEOTIDE SEQUENCE [LARGE SCALE GENOMIC DNA]</scope>
    <source>
        <strain evidence="2 3">DW4/3-1</strain>
    </source>
</reference>
<gene>
    <name evidence="2" type="ORF">STIAU_4222</name>
</gene>
<protein>
    <submittedName>
        <fullName evidence="2">Uncharacterized protein</fullName>
    </submittedName>
</protein>
<dbReference type="AlphaFoldDB" id="Q08SD6"/>
<dbReference type="Gene3D" id="1.20.90.10">
    <property type="entry name" value="Phospholipase A2 domain"/>
    <property type="match status" value="1"/>
</dbReference>
<feature type="region of interest" description="Disordered" evidence="1">
    <location>
        <begin position="1"/>
        <end position="79"/>
    </location>
</feature>
<dbReference type="InterPro" id="IPR036444">
    <property type="entry name" value="PLipase_A2_dom_sf"/>
</dbReference>
<dbReference type="Proteomes" id="UP000032702">
    <property type="component" value="Unassembled WGS sequence"/>
</dbReference>
<dbReference type="EMBL" id="AAMD01000165">
    <property type="protein sequence ID" value="EAU63398.1"/>
    <property type="molecule type" value="Genomic_DNA"/>
</dbReference>
<feature type="compositionally biased region" description="Low complexity" evidence="1">
    <location>
        <begin position="58"/>
        <end position="79"/>
    </location>
</feature>
<evidence type="ECO:0000313" key="3">
    <source>
        <dbReference type="Proteomes" id="UP000032702"/>
    </source>
</evidence>
<dbReference type="GO" id="GO:0004623">
    <property type="term" value="F:phospholipase A2 activity"/>
    <property type="evidence" value="ECO:0007669"/>
    <property type="project" value="InterPro"/>
</dbReference>
<feature type="compositionally biased region" description="Low complexity" evidence="1">
    <location>
        <begin position="7"/>
        <end position="22"/>
    </location>
</feature>
<evidence type="ECO:0000256" key="1">
    <source>
        <dbReference type="SAM" id="MobiDB-lite"/>
    </source>
</evidence>
<proteinExistence type="predicted"/>
<organism evidence="2 3">
    <name type="scientific">Stigmatella aurantiaca (strain DW4/3-1)</name>
    <dbReference type="NCBI Taxonomy" id="378806"/>
    <lineage>
        <taxon>Bacteria</taxon>
        <taxon>Pseudomonadati</taxon>
        <taxon>Myxococcota</taxon>
        <taxon>Myxococcia</taxon>
        <taxon>Myxococcales</taxon>
        <taxon>Cystobacterineae</taxon>
        <taxon>Archangiaceae</taxon>
        <taxon>Stigmatella</taxon>
    </lineage>
</organism>